<feature type="domain" description="DUF7726" evidence="1">
    <location>
        <begin position="1"/>
        <end position="73"/>
    </location>
</feature>
<dbReference type="AlphaFoldDB" id="A0A9W8X1M4"/>
<evidence type="ECO:0000313" key="2">
    <source>
        <dbReference type="EMBL" id="KAJ4337944.1"/>
    </source>
</evidence>
<organism evidence="2 3">
    <name type="scientific">Didymella glomerata</name>
    <dbReference type="NCBI Taxonomy" id="749621"/>
    <lineage>
        <taxon>Eukaryota</taxon>
        <taxon>Fungi</taxon>
        <taxon>Dikarya</taxon>
        <taxon>Ascomycota</taxon>
        <taxon>Pezizomycotina</taxon>
        <taxon>Dothideomycetes</taxon>
        <taxon>Pleosporomycetidae</taxon>
        <taxon>Pleosporales</taxon>
        <taxon>Pleosporineae</taxon>
        <taxon>Didymellaceae</taxon>
        <taxon>Didymella</taxon>
    </lineage>
</organism>
<sequence>MPITDSCDAVRRKIRALLDNGEMKVGEFQKAINTNSVTYSRFMSQNGPSKGAGSTVYSQAWLFFKMRELRGIKPPRQSTKPKKGEELGAAGAQAGPALAAVELPGESDDKVEVYDTCDDIRRKINAHLKKPGITQAQFLRDIAASYKRAPRKIQSAQLAAFRSKKGACDGNTSAVFYGAYVFFEKMRIAEKKPKSEKRLEMEEIHGMHGGMDTKRRREKYIVKAGTTPYMDSYGKLNVY</sequence>
<feature type="domain" description="DUF7726" evidence="1">
    <location>
        <begin position="112"/>
        <end position="192"/>
    </location>
</feature>
<reference evidence="2" key="1">
    <citation type="submission" date="2022-10" db="EMBL/GenBank/DDBJ databases">
        <title>Tapping the CABI collections for fungal endophytes: first genome assemblies for Collariella, Neodidymelliopsis, Ascochyta clinopodiicola, Didymella pomorum, Didymosphaeria variabile, Neocosmospora piperis and Neocucurbitaria cava.</title>
        <authorList>
            <person name="Hill R."/>
        </authorList>
    </citation>
    <scope>NUCLEOTIDE SEQUENCE</scope>
    <source>
        <strain evidence="2">IMI 360193</strain>
    </source>
</reference>
<evidence type="ECO:0000259" key="1">
    <source>
        <dbReference type="Pfam" id="PF24852"/>
    </source>
</evidence>
<dbReference type="OrthoDB" id="2592504at2759"/>
<accession>A0A9W8X1M4</accession>
<gene>
    <name evidence="2" type="ORF">N0V87_004291</name>
</gene>
<name>A0A9W8X1M4_9PLEO</name>
<protein>
    <recommendedName>
        <fullName evidence="1">DUF7726 domain-containing protein</fullName>
    </recommendedName>
</protein>
<proteinExistence type="predicted"/>
<dbReference type="PANTHER" id="PTHR42339:SF1">
    <property type="entry name" value="HISTONE H1"/>
    <property type="match status" value="1"/>
</dbReference>
<dbReference type="Proteomes" id="UP001140562">
    <property type="component" value="Unassembled WGS sequence"/>
</dbReference>
<dbReference type="Pfam" id="PF24852">
    <property type="entry name" value="DUF7726"/>
    <property type="match status" value="2"/>
</dbReference>
<comment type="caution">
    <text evidence="2">The sequence shown here is derived from an EMBL/GenBank/DDBJ whole genome shotgun (WGS) entry which is preliminary data.</text>
</comment>
<dbReference type="PANTHER" id="PTHR42339">
    <property type="entry name" value="HISTONE H1"/>
    <property type="match status" value="1"/>
</dbReference>
<keyword evidence="3" id="KW-1185">Reference proteome</keyword>
<dbReference type="InterPro" id="IPR056143">
    <property type="entry name" value="DUF7726"/>
</dbReference>
<dbReference type="EMBL" id="JAPEUV010000034">
    <property type="protein sequence ID" value="KAJ4337944.1"/>
    <property type="molecule type" value="Genomic_DNA"/>
</dbReference>
<evidence type="ECO:0000313" key="3">
    <source>
        <dbReference type="Proteomes" id="UP001140562"/>
    </source>
</evidence>